<sequence length="264" mass="27701">MLGAVCIGRNEGEIDLGGRKTGQLNLGLFSGLLEALHCHAVARKVNTGVSFKGGDEVFDDALIEVVTAKMRVAVGRKHFDNAVADFKDGDVKGAAAEVVDHDFLLVVLVNAVSKGCCRRLIDDAQHFEAGNFAGVLSCLTLRIVEVSRNRDDGLGHLGAEVVFCISFELLQNHGRNLFRRVALAIDVYAVGSAHFTLDGGDGAGGVRDGLPLCNGADHALAGLREGHDRRSGAAAFGIGDDNSFSAFHDGDAGVGGSEVNTNNF</sequence>
<protein>
    <recommendedName>
        <fullName evidence="2">NAD-specific glutamate dehydrogenase</fullName>
    </recommendedName>
</protein>
<accession>A0A645AC84</accession>
<gene>
    <name evidence="1" type="ORF">SDC9_97298</name>
</gene>
<reference evidence="1" key="1">
    <citation type="submission" date="2019-08" db="EMBL/GenBank/DDBJ databases">
        <authorList>
            <person name="Kucharzyk K."/>
            <person name="Murdoch R.W."/>
            <person name="Higgins S."/>
            <person name="Loffler F."/>
        </authorList>
    </citation>
    <scope>NUCLEOTIDE SEQUENCE</scope>
</reference>
<comment type="caution">
    <text evidence="1">The sequence shown here is derived from an EMBL/GenBank/DDBJ whole genome shotgun (WGS) entry which is preliminary data.</text>
</comment>
<dbReference type="Pfam" id="PF10712">
    <property type="entry name" value="NAD-GH"/>
    <property type="match status" value="2"/>
</dbReference>
<evidence type="ECO:0008006" key="2">
    <source>
        <dbReference type="Google" id="ProtNLM"/>
    </source>
</evidence>
<organism evidence="1">
    <name type="scientific">bioreactor metagenome</name>
    <dbReference type="NCBI Taxonomy" id="1076179"/>
    <lineage>
        <taxon>unclassified sequences</taxon>
        <taxon>metagenomes</taxon>
        <taxon>ecological metagenomes</taxon>
    </lineage>
</organism>
<evidence type="ECO:0000313" key="1">
    <source>
        <dbReference type="EMBL" id="MPM50556.1"/>
    </source>
</evidence>
<dbReference type="AlphaFoldDB" id="A0A645AC84"/>
<dbReference type="InterPro" id="IPR019651">
    <property type="entry name" value="Glutamate_DH_NAD-spec"/>
</dbReference>
<name>A0A645AC84_9ZZZZ</name>
<dbReference type="EMBL" id="VSSQ01013019">
    <property type="protein sequence ID" value="MPM50556.1"/>
    <property type="molecule type" value="Genomic_DNA"/>
</dbReference>
<proteinExistence type="predicted"/>